<dbReference type="RefSeq" id="WP_042530743.1">
    <property type="nucleotide sequence ID" value="NZ_CAXOIH010000021.1"/>
</dbReference>
<keyword evidence="8 9" id="KW-0472">Membrane</keyword>
<gene>
    <name evidence="9 10" type="primary">secE</name>
    <name evidence="10" type="ORF">BN997_01378</name>
</gene>
<dbReference type="PROSITE" id="PS01067">
    <property type="entry name" value="SECE_SEC61G"/>
    <property type="match status" value="1"/>
</dbReference>
<organism evidence="10 11">
    <name type="scientific">Oceanobacillus oncorhynchi</name>
    <dbReference type="NCBI Taxonomy" id="545501"/>
    <lineage>
        <taxon>Bacteria</taxon>
        <taxon>Bacillati</taxon>
        <taxon>Bacillota</taxon>
        <taxon>Bacilli</taxon>
        <taxon>Bacillales</taxon>
        <taxon>Bacillaceae</taxon>
        <taxon>Oceanobacillus</taxon>
    </lineage>
</organism>
<dbReference type="Proteomes" id="UP000040453">
    <property type="component" value="Unassembled WGS sequence"/>
</dbReference>
<comment type="function">
    <text evidence="9">Essential subunit of the Sec protein translocation channel SecYEG. Clamps together the 2 halves of SecY. May contact the channel plug during translocation.</text>
</comment>
<proteinExistence type="inferred from homology"/>
<comment type="similarity">
    <text evidence="9">Belongs to the SecE/SEC61-gamma family.</text>
</comment>
<comment type="subunit">
    <text evidence="9">Component of the Sec protein translocase complex. Heterotrimer consisting of SecY, SecE and SecG subunits. The heterotrimers can form oligomers, although 1 heterotrimer is thought to be able to translocate proteins. Interacts with the ribosome. Interacts with SecDF, and other proteins may be involved. Interacts with SecA.</text>
</comment>
<evidence type="ECO:0000256" key="5">
    <source>
        <dbReference type="ARBA" id="ARBA00022927"/>
    </source>
</evidence>
<evidence type="ECO:0000256" key="3">
    <source>
        <dbReference type="ARBA" id="ARBA00022475"/>
    </source>
</evidence>
<dbReference type="GO" id="GO:0043952">
    <property type="term" value="P:protein transport by the Sec complex"/>
    <property type="evidence" value="ECO:0007669"/>
    <property type="project" value="UniProtKB-UniRule"/>
</dbReference>
<dbReference type="InterPro" id="IPR005807">
    <property type="entry name" value="SecE_bac"/>
</dbReference>
<keyword evidence="6 9" id="KW-1133">Transmembrane helix</keyword>
<keyword evidence="4 9" id="KW-0812">Transmembrane</keyword>
<dbReference type="EMBL" id="CDGG01000001">
    <property type="protein sequence ID" value="CEI81546.1"/>
    <property type="molecule type" value="Genomic_DNA"/>
</dbReference>
<evidence type="ECO:0000256" key="1">
    <source>
        <dbReference type="ARBA" id="ARBA00004370"/>
    </source>
</evidence>
<dbReference type="GO" id="GO:0009306">
    <property type="term" value="P:protein secretion"/>
    <property type="evidence" value="ECO:0007669"/>
    <property type="project" value="UniProtKB-UniRule"/>
</dbReference>
<evidence type="ECO:0000313" key="11">
    <source>
        <dbReference type="Proteomes" id="UP000040453"/>
    </source>
</evidence>
<name>A0A0A1MR86_9BACI</name>
<reference evidence="10 11" key="1">
    <citation type="submission" date="2014-11" db="EMBL/GenBank/DDBJ databases">
        <authorList>
            <person name="Urmite Genomes Urmite Genomes"/>
        </authorList>
    </citation>
    <scope>NUCLEOTIDE SEQUENCE [LARGE SCALE GENOMIC DNA]</scope>
    <source>
        <strain evidence="10 11">Oc5</strain>
    </source>
</reference>
<protein>
    <recommendedName>
        <fullName evidence="9">Protein translocase subunit SecE</fullName>
    </recommendedName>
</protein>
<dbReference type="PANTHER" id="PTHR33910:SF1">
    <property type="entry name" value="PROTEIN TRANSLOCASE SUBUNIT SECE"/>
    <property type="match status" value="1"/>
</dbReference>
<evidence type="ECO:0000256" key="2">
    <source>
        <dbReference type="ARBA" id="ARBA00022448"/>
    </source>
</evidence>
<dbReference type="Pfam" id="PF00584">
    <property type="entry name" value="SecE"/>
    <property type="match status" value="1"/>
</dbReference>
<evidence type="ECO:0000256" key="9">
    <source>
        <dbReference type="HAMAP-Rule" id="MF_00422"/>
    </source>
</evidence>
<keyword evidence="11" id="KW-1185">Reference proteome</keyword>
<feature type="transmembrane region" description="Helical" evidence="9">
    <location>
        <begin position="26"/>
        <end position="48"/>
    </location>
</feature>
<dbReference type="GO" id="GO:0005886">
    <property type="term" value="C:plasma membrane"/>
    <property type="evidence" value="ECO:0007669"/>
    <property type="project" value="UniProtKB-SubCell"/>
</dbReference>
<evidence type="ECO:0000256" key="4">
    <source>
        <dbReference type="ARBA" id="ARBA00022692"/>
    </source>
</evidence>
<evidence type="ECO:0000256" key="7">
    <source>
        <dbReference type="ARBA" id="ARBA00023010"/>
    </source>
</evidence>
<dbReference type="InterPro" id="IPR001901">
    <property type="entry name" value="Translocase_SecE/Sec61-g"/>
</dbReference>
<dbReference type="NCBIfam" id="TIGR00964">
    <property type="entry name" value="secE_bact"/>
    <property type="match status" value="1"/>
</dbReference>
<dbReference type="GO" id="GO:0006605">
    <property type="term" value="P:protein targeting"/>
    <property type="evidence" value="ECO:0007669"/>
    <property type="project" value="UniProtKB-UniRule"/>
</dbReference>
<dbReference type="PANTHER" id="PTHR33910">
    <property type="entry name" value="PROTEIN TRANSLOCASE SUBUNIT SECE"/>
    <property type="match status" value="1"/>
</dbReference>
<evidence type="ECO:0000313" key="10">
    <source>
        <dbReference type="EMBL" id="CEI81546.1"/>
    </source>
</evidence>
<dbReference type="Gene3D" id="1.20.5.1030">
    <property type="entry name" value="Preprotein translocase secy subunit"/>
    <property type="match status" value="1"/>
</dbReference>
<sequence>MFKFLKNVSNEMKKVSWPKGKELRNYTFVVISTVIFMAIFFFVVDLGISEFLDAFFE</sequence>
<evidence type="ECO:0000256" key="6">
    <source>
        <dbReference type="ARBA" id="ARBA00022989"/>
    </source>
</evidence>
<keyword evidence="5 9" id="KW-0653">Protein transport</keyword>
<dbReference type="HAMAP" id="MF_00422">
    <property type="entry name" value="SecE"/>
    <property type="match status" value="1"/>
</dbReference>
<comment type="subcellular location">
    <subcellularLocation>
        <location evidence="9">Cell membrane</location>
        <topology evidence="9">Single-pass membrane protein</topology>
    </subcellularLocation>
    <subcellularLocation>
        <location evidence="1">Membrane</location>
    </subcellularLocation>
</comment>
<keyword evidence="3 9" id="KW-1003">Cell membrane</keyword>
<dbReference type="GO" id="GO:0008320">
    <property type="term" value="F:protein transmembrane transporter activity"/>
    <property type="evidence" value="ECO:0007669"/>
    <property type="project" value="UniProtKB-UniRule"/>
</dbReference>
<evidence type="ECO:0000256" key="8">
    <source>
        <dbReference type="ARBA" id="ARBA00023136"/>
    </source>
</evidence>
<accession>A0A0A1MR86</accession>
<dbReference type="GO" id="GO:0065002">
    <property type="term" value="P:intracellular protein transmembrane transport"/>
    <property type="evidence" value="ECO:0007669"/>
    <property type="project" value="UniProtKB-UniRule"/>
</dbReference>
<dbReference type="InterPro" id="IPR038379">
    <property type="entry name" value="SecE_sf"/>
</dbReference>
<dbReference type="STRING" id="545501.BN997_01378"/>
<keyword evidence="2 9" id="KW-0813">Transport</keyword>
<dbReference type="AlphaFoldDB" id="A0A0A1MR86"/>
<dbReference type="OrthoDB" id="9813233at2"/>
<keyword evidence="7 9" id="KW-0811">Translocation</keyword>